<dbReference type="PANTHER" id="PTHR33121">
    <property type="entry name" value="CYCLIC DI-GMP PHOSPHODIESTERASE PDEF"/>
    <property type="match status" value="1"/>
</dbReference>
<dbReference type="SMART" id="SM00052">
    <property type="entry name" value="EAL"/>
    <property type="match status" value="1"/>
</dbReference>
<evidence type="ECO:0000259" key="2">
    <source>
        <dbReference type="PROSITE" id="PS50883"/>
    </source>
</evidence>
<dbReference type="InterPro" id="IPR000160">
    <property type="entry name" value="GGDEF_dom"/>
</dbReference>
<dbReference type="InterPro" id="IPR003660">
    <property type="entry name" value="HAMP_dom"/>
</dbReference>
<reference evidence="5" key="1">
    <citation type="submission" date="2020-10" db="EMBL/GenBank/DDBJ databases">
        <title>Bacterium isolated from coastal waters sediment.</title>
        <authorList>
            <person name="Chen R.-J."/>
            <person name="Lu D.-C."/>
            <person name="Zhu K.-L."/>
            <person name="Du Z.-J."/>
        </authorList>
    </citation>
    <scope>NUCLEOTIDE SEQUENCE</scope>
    <source>
        <strain evidence="5">N1Y112</strain>
    </source>
</reference>
<sequence>MSLVKQLGAATFAVLILLLLGSAYLMSNSSKTMLLNQLESHGQDAATHLGLYLAPSIAANDVAGIETTVNAIFDSGFYQRIDISDSSGKILFSKTTPPLIDENVPSWFVDLIEITPPQMTRDVSHQWNKIGSVHVQSRAGYAYSKLWQGIQNTLIWFGILAAVSAIAISGLLFYILRPLKGVEEQAEALSEKRFIEQSRIPGTRELKRVVNAMNQMVKQVRLMFDEQSRHIEELRRTAYQDSLTGLPNQRAAEAQLAERLDYRQDFGNGTLLYLRITDLANLNKDLGMEKASNFIKVVGSKLEKLSQASEQSILGRLTGADFILLVHRLDDDSLKRTVSQLCADIQANFEALSGSAVIEKHWPVHIGVSHSNDMTGSNQLLTEARLALSDAEEDDQSYAIYGSDAKALQDSNTWHQHVADSVSQAQIFLQTLPLMGTGTSHSNTVPEQQELLARILDQHGTPCTAGEFLSVIKELGLMVMLDRAVIQRALEHASQNPKCGKLAINLSAEAVRDQDFIAWFKALVSDHDYKQHLHVEISESAILNNLDDVRVFRELLKENAMEFGVDNFGIHPAGFAYLYNLQPDYIKIDGSLIRKIDQQAEDRFFVSSLISIAHSLSIKAYAEHIERETQLNELNQLQIDGTQGWLHGKPEALEN</sequence>
<gene>
    <name evidence="5" type="ORF">IOQ59_20435</name>
</gene>
<dbReference type="AlphaFoldDB" id="A0A8J7FKB6"/>
<dbReference type="PROSITE" id="PS50887">
    <property type="entry name" value="GGDEF"/>
    <property type="match status" value="1"/>
</dbReference>
<dbReference type="SUPFAM" id="SSF141868">
    <property type="entry name" value="EAL domain-like"/>
    <property type="match status" value="1"/>
</dbReference>
<dbReference type="InterPro" id="IPR043128">
    <property type="entry name" value="Rev_trsase/Diguanyl_cyclase"/>
</dbReference>
<dbReference type="EMBL" id="JADEYS010000032">
    <property type="protein sequence ID" value="MBE9399638.1"/>
    <property type="molecule type" value="Genomic_DNA"/>
</dbReference>
<dbReference type="GO" id="GO:0016020">
    <property type="term" value="C:membrane"/>
    <property type="evidence" value="ECO:0007669"/>
    <property type="project" value="InterPro"/>
</dbReference>
<evidence type="ECO:0000259" key="4">
    <source>
        <dbReference type="PROSITE" id="PS50887"/>
    </source>
</evidence>
<keyword evidence="1" id="KW-0472">Membrane</keyword>
<dbReference type="Pfam" id="PF00990">
    <property type="entry name" value="GGDEF"/>
    <property type="match status" value="1"/>
</dbReference>
<feature type="transmembrane region" description="Helical" evidence="1">
    <location>
        <begin position="154"/>
        <end position="176"/>
    </location>
</feature>
<dbReference type="InterPro" id="IPR042461">
    <property type="entry name" value="LapD_MoxY_peri_C"/>
</dbReference>
<feature type="domain" description="HAMP" evidence="3">
    <location>
        <begin position="173"/>
        <end position="225"/>
    </location>
</feature>
<dbReference type="Gene3D" id="3.30.110.200">
    <property type="match status" value="1"/>
</dbReference>
<dbReference type="GO" id="GO:0071111">
    <property type="term" value="F:cyclic-guanylate-specific phosphodiesterase activity"/>
    <property type="evidence" value="ECO:0007669"/>
    <property type="project" value="InterPro"/>
</dbReference>
<dbReference type="SMART" id="SM00267">
    <property type="entry name" value="GGDEF"/>
    <property type="match status" value="1"/>
</dbReference>
<dbReference type="InterPro" id="IPR050706">
    <property type="entry name" value="Cyclic-di-GMP_PDE-like"/>
</dbReference>
<dbReference type="InterPro" id="IPR029787">
    <property type="entry name" value="Nucleotide_cyclase"/>
</dbReference>
<keyword evidence="6" id="KW-1185">Reference proteome</keyword>
<dbReference type="InterPro" id="IPR001633">
    <property type="entry name" value="EAL_dom"/>
</dbReference>
<dbReference type="PROSITE" id="PS50883">
    <property type="entry name" value="EAL"/>
    <property type="match status" value="1"/>
</dbReference>
<dbReference type="GO" id="GO:0007165">
    <property type="term" value="P:signal transduction"/>
    <property type="evidence" value="ECO:0007669"/>
    <property type="project" value="InterPro"/>
</dbReference>
<dbReference type="PROSITE" id="PS50885">
    <property type="entry name" value="HAMP"/>
    <property type="match status" value="1"/>
</dbReference>
<dbReference type="CDD" id="cd01948">
    <property type="entry name" value="EAL"/>
    <property type="match status" value="1"/>
</dbReference>
<feature type="domain" description="GGDEF" evidence="4">
    <location>
        <begin position="267"/>
        <end position="411"/>
    </location>
</feature>
<dbReference type="PANTHER" id="PTHR33121:SF23">
    <property type="entry name" value="CYCLIC DI-GMP PHOSPHODIESTERASE PDEB"/>
    <property type="match status" value="1"/>
</dbReference>
<evidence type="ECO:0000259" key="3">
    <source>
        <dbReference type="PROSITE" id="PS50885"/>
    </source>
</evidence>
<comment type="caution">
    <text evidence="5">The sequence shown here is derived from an EMBL/GenBank/DDBJ whole genome shotgun (WGS) entry which is preliminary data.</text>
</comment>
<dbReference type="Gene3D" id="6.20.270.20">
    <property type="entry name" value="LapD/MoxY periplasmic domain"/>
    <property type="match status" value="1"/>
</dbReference>
<dbReference type="InterPro" id="IPR035919">
    <property type="entry name" value="EAL_sf"/>
</dbReference>
<dbReference type="InterPro" id="IPR032244">
    <property type="entry name" value="LapD_MoxY_N"/>
</dbReference>
<evidence type="ECO:0000313" key="5">
    <source>
        <dbReference type="EMBL" id="MBE9399638.1"/>
    </source>
</evidence>
<feature type="domain" description="EAL" evidence="2">
    <location>
        <begin position="411"/>
        <end position="655"/>
    </location>
</feature>
<evidence type="ECO:0000313" key="6">
    <source>
        <dbReference type="Proteomes" id="UP000640333"/>
    </source>
</evidence>
<dbReference type="Proteomes" id="UP000640333">
    <property type="component" value="Unassembled WGS sequence"/>
</dbReference>
<dbReference type="Pfam" id="PF00563">
    <property type="entry name" value="EAL"/>
    <property type="match status" value="1"/>
</dbReference>
<accession>A0A8J7FKB6</accession>
<keyword evidence="1" id="KW-0812">Transmembrane</keyword>
<dbReference type="RefSeq" id="WP_193955332.1">
    <property type="nucleotide sequence ID" value="NZ_JADEYS010000032.1"/>
</dbReference>
<dbReference type="Pfam" id="PF16448">
    <property type="entry name" value="LapD_MoxY_N"/>
    <property type="match status" value="1"/>
</dbReference>
<name>A0A8J7FKB6_9GAMM</name>
<dbReference type="SUPFAM" id="SSF55073">
    <property type="entry name" value="Nucleotide cyclase"/>
    <property type="match status" value="1"/>
</dbReference>
<organism evidence="5 6">
    <name type="scientific">Pontibacterium sinense</name>
    <dbReference type="NCBI Taxonomy" id="2781979"/>
    <lineage>
        <taxon>Bacteria</taxon>
        <taxon>Pseudomonadati</taxon>
        <taxon>Pseudomonadota</taxon>
        <taxon>Gammaproteobacteria</taxon>
        <taxon>Oceanospirillales</taxon>
        <taxon>Oceanospirillaceae</taxon>
        <taxon>Pontibacterium</taxon>
    </lineage>
</organism>
<dbReference type="Gene3D" id="3.30.70.270">
    <property type="match status" value="1"/>
</dbReference>
<evidence type="ECO:0000256" key="1">
    <source>
        <dbReference type="SAM" id="Phobius"/>
    </source>
</evidence>
<proteinExistence type="predicted"/>
<keyword evidence="1" id="KW-1133">Transmembrane helix</keyword>
<dbReference type="Gene3D" id="3.20.20.450">
    <property type="entry name" value="EAL domain"/>
    <property type="match status" value="1"/>
</dbReference>
<feature type="transmembrane region" description="Helical" evidence="1">
    <location>
        <begin position="6"/>
        <end position="26"/>
    </location>
</feature>
<protein>
    <submittedName>
        <fullName evidence="5">EAL domain-containing protein</fullName>
    </submittedName>
</protein>